<evidence type="ECO:0000313" key="5">
    <source>
        <dbReference type="EMBL" id="SFK04544.1"/>
    </source>
</evidence>
<protein>
    <submittedName>
        <fullName evidence="5">Type I restriction enzyme, S subunit</fullName>
    </submittedName>
</protein>
<evidence type="ECO:0000256" key="2">
    <source>
        <dbReference type="ARBA" id="ARBA00022747"/>
    </source>
</evidence>
<dbReference type="RefSeq" id="WP_074840354.1">
    <property type="nucleotide sequence ID" value="NZ_CP047056.1"/>
</dbReference>
<accession>A0A662Z8Q5</accession>
<feature type="domain" description="Type I restriction modification DNA specificity" evidence="4">
    <location>
        <begin position="68"/>
        <end position="243"/>
    </location>
</feature>
<keyword evidence="2" id="KW-0680">Restriction system</keyword>
<dbReference type="Gene3D" id="3.90.220.20">
    <property type="entry name" value="DNA methylase specificity domains"/>
    <property type="match status" value="2"/>
</dbReference>
<dbReference type="OrthoDB" id="398435at2"/>
<reference evidence="5 6" key="1">
    <citation type="submission" date="2016-10" db="EMBL/GenBank/DDBJ databases">
        <authorList>
            <person name="Varghese N."/>
            <person name="Submissions S."/>
        </authorList>
    </citation>
    <scope>NUCLEOTIDE SEQUENCE [LARGE SCALE GENOMIC DNA]</scope>
    <source>
        <strain evidence="5 6">22B</strain>
    </source>
</reference>
<keyword evidence="3" id="KW-0238">DNA-binding</keyword>
<dbReference type="Pfam" id="PF01420">
    <property type="entry name" value="Methylase_S"/>
    <property type="match status" value="1"/>
</dbReference>
<dbReference type="EMBL" id="FOSF01000017">
    <property type="protein sequence ID" value="SFK04544.1"/>
    <property type="molecule type" value="Genomic_DNA"/>
</dbReference>
<keyword evidence="6" id="KW-1185">Reference proteome</keyword>
<evidence type="ECO:0000256" key="3">
    <source>
        <dbReference type="ARBA" id="ARBA00023125"/>
    </source>
</evidence>
<dbReference type="GO" id="GO:0003677">
    <property type="term" value="F:DNA binding"/>
    <property type="evidence" value="ECO:0007669"/>
    <property type="project" value="UniProtKB-KW"/>
</dbReference>
<comment type="similarity">
    <text evidence="1">Belongs to the type-I restriction system S methylase family.</text>
</comment>
<dbReference type="InterPro" id="IPR044946">
    <property type="entry name" value="Restrct_endonuc_typeI_TRD_sf"/>
</dbReference>
<organism evidence="5 6">
    <name type="scientific">Succinivibrio dextrinosolvens</name>
    <dbReference type="NCBI Taxonomy" id="83771"/>
    <lineage>
        <taxon>Bacteria</taxon>
        <taxon>Pseudomonadati</taxon>
        <taxon>Pseudomonadota</taxon>
        <taxon>Gammaproteobacteria</taxon>
        <taxon>Aeromonadales</taxon>
        <taxon>Succinivibrionaceae</taxon>
        <taxon>Succinivibrio</taxon>
    </lineage>
</organism>
<gene>
    <name evidence="5" type="ORF">SAMN04487865_101735</name>
</gene>
<name>A0A662Z8Q5_9GAMM</name>
<evidence type="ECO:0000259" key="4">
    <source>
        <dbReference type="Pfam" id="PF01420"/>
    </source>
</evidence>
<dbReference type="Proteomes" id="UP000243374">
    <property type="component" value="Unassembled WGS sequence"/>
</dbReference>
<dbReference type="PANTHER" id="PTHR43140:SF1">
    <property type="entry name" value="TYPE I RESTRICTION ENZYME ECOKI SPECIFICITY SUBUNIT"/>
    <property type="match status" value="1"/>
</dbReference>
<dbReference type="InterPro" id="IPR051212">
    <property type="entry name" value="Type-I_RE_S_subunit"/>
</dbReference>
<proteinExistence type="inferred from homology"/>
<evidence type="ECO:0000313" key="6">
    <source>
        <dbReference type="Proteomes" id="UP000243374"/>
    </source>
</evidence>
<dbReference type="AlphaFoldDB" id="A0A662Z8Q5"/>
<dbReference type="InterPro" id="IPR000055">
    <property type="entry name" value="Restrct_endonuc_typeI_TRD"/>
</dbReference>
<dbReference type="PANTHER" id="PTHR43140">
    <property type="entry name" value="TYPE-1 RESTRICTION ENZYME ECOKI SPECIFICITY PROTEIN"/>
    <property type="match status" value="1"/>
</dbReference>
<dbReference type="SUPFAM" id="SSF116734">
    <property type="entry name" value="DNA methylase specificity domain"/>
    <property type="match status" value="2"/>
</dbReference>
<sequence>MNTELIKKKILDLAIRGRLVEQRPEEGTAEELYAQIQEEKKKLIEDGKIKKEKPLPEITEDEIPFDIPESWKWVRIPEISYFQEGPGILAQDFRKQGIPLLRLSGLSNEFASLKGCNYLDPLMVKERWSHFSLEKGDIVISTSASMDKISEIDEDTAGSIPYTGIIRFKMFCNVNKTYFKYFLQSSYYAKQVNQNKKGDAIKHYGPTHLKKFNFSLPPLSEQKRIVDKVEEIFSRIDVIEKTKGDLAKDGKLLEKKILDLAIRGKLVEQRPEDGTAEELYSQIQEEKKKLIADGKIKKEKPLPEITKDEIPFEIPESWKWVYLGDISSIYGGKRIPAGRQLILR</sequence>
<evidence type="ECO:0000256" key="1">
    <source>
        <dbReference type="ARBA" id="ARBA00010923"/>
    </source>
</evidence>
<dbReference type="GO" id="GO:0009307">
    <property type="term" value="P:DNA restriction-modification system"/>
    <property type="evidence" value="ECO:0007669"/>
    <property type="project" value="UniProtKB-KW"/>
</dbReference>